<gene>
    <name evidence="1" type="ORF">G5B47_02675</name>
</gene>
<dbReference type="Proteomes" id="UP000480151">
    <property type="component" value="Unassembled WGS sequence"/>
</dbReference>
<reference evidence="1 2" key="1">
    <citation type="submission" date="2020-02" db="EMBL/GenBank/DDBJ databases">
        <authorList>
            <person name="Gao J."/>
            <person name="Sun J."/>
        </authorList>
    </citation>
    <scope>NUCLEOTIDE SEQUENCE [LARGE SCALE GENOMIC DNA]</scope>
    <source>
        <strain evidence="1 2">7124</strain>
    </source>
</reference>
<protein>
    <submittedName>
        <fullName evidence="1">Uncharacterized protein</fullName>
    </submittedName>
</protein>
<dbReference type="EMBL" id="JAAKGU010000001">
    <property type="protein sequence ID" value="NGM81313.1"/>
    <property type="molecule type" value="Genomic_DNA"/>
</dbReference>
<accession>A0A6M1PH61</accession>
<dbReference type="AlphaFoldDB" id="A0A6M1PH61"/>
<proteinExistence type="predicted"/>
<evidence type="ECO:0000313" key="1">
    <source>
        <dbReference type="EMBL" id="NGM81313.1"/>
    </source>
</evidence>
<evidence type="ECO:0000313" key="2">
    <source>
        <dbReference type="Proteomes" id="UP000480151"/>
    </source>
</evidence>
<comment type="caution">
    <text evidence="1">The sequence shown here is derived from an EMBL/GenBank/DDBJ whole genome shotgun (WGS) entry which is preliminary data.</text>
</comment>
<name>A0A6M1PH61_9BACL</name>
<organism evidence="1 2">
    <name type="scientific">Paenibacillus apii</name>
    <dbReference type="NCBI Taxonomy" id="1850370"/>
    <lineage>
        <taxon>Bacteria</taxon>
        <taxon>Bacillati</taxon>
        <taxon>Bacillota</taxon>
        <taxon>Bacilli</taxon>
        <taxon>Bacillales</taxon>
        <taxon>Paenibacillaceae</taxon>
        <taxon>Paenibacillus</taxon>
    </lineage>
</organism>
<sequence>MRVASIKQVKDNKGSLGQYEVIITKNDETISKKIIRIGNRYRVEPYNKLKLKHRGRTGTLMGYSEDNWGMLFARLKFDDTGKVGKVDIDEIVEI</sequence>
<keyword evidence="2" id="KW-1185">Reference proteome</keyword>
<dbReference type="RefSeq" id="WP_165094051.1">
    <property type="nucleotide sequence ID" value="NZ_JAAKGU010000001.1"/>
</dbReference>